<comment type="cofactor">
    <cofactor evidence="1 16 17">
        <name>Na(+)</name>
        <dbReference type="ChEBI" id="CHEBI:29101"/>
    </cofactor>
</comment>
<evidence type="ECO:0000256" key="16">
    <source>
        <dbReference type="HAMAP-Rule" id="MF_00404"/>
    </source>
</evidence>
<evidence type="ECO:0000313" key="18">
    <source>
        <dbReference type="EMBL" id="MDN3608236.1"/>
    </source>
</evidence>
<keyword evidence="14 16" id="KW-0739">Sodium transport</keyword>
<dbReference type="EC" id="7.2.4.2" evidence="16"/>
<name>A0ABT8BMA1_9VIBR</name>
<keyword evidence="8 16" id="KW-0812">Transmembrane</keyword>
<feature type="transmembrane region" description="Helical" evidence="16 17">
    <location>
        <begin position="12"/>
        <end position="33"/>
    </location>
</feature>
<accession>A0ABT8BMA1</accession>
<evidence type="ECO:0000256" key="13">
    <source>
        <dbReference type="ARBA" id="ARBA00023136"/>
    </source>
</evidence>
<comment type="subunit">
    <text evidence="5 16">Heterotrimer of an alpha, a beta and a gamma subunit.</text>
</comment>
<evidence type="ECO:0000256" key="12">
    <source>
        <dbReference type="ARBA" id="ARBA00023065"/>
    </source>
</evidence>
<comment type="function">
    <text evidence="2 16 17">Catalyzes the decarboxylation of oxaloacetate coupled to Na(+) translocation.</text>
</comment>
<dbReference type="NCBIfam" id="TIGR01195">
    <property type="entry name" value="oadG_fam"/>
    <property type="match status" value="1"/>
</dbReference>
<dbReference type="InterPro" id="IPR023424">
    <property type="entry name" value="OadG"/>
</dbReference>
<organism evidence="18 19">
    <name type="scientific">Vibrio ostreicida</name>
    <dbReference type="NCBI Taxonomy" id="526588"/>
    <lineage>
        <taxon>Bacteria</taxon>
        <taxon>Pseudomonadati</taxon>
        <taxon>Pseudomonadota</taxon>
        <taxon>Gammaproteobacteria</taxon>
        <taxon>Vibrionales</taxon>
        <taxon>Vibrionaceae</taxon>
        <taxon>Vibrio</taxon>
    </lineage>
</organism>
<evidence type="ECO:0000256" key="5">
    <source>
        <dbReference type="ARBA" id="ARBA00011869"/>
    </source>
</evidence>
<proteinExistence type="inferred from homology"/>
<keyword evidence="12 16" id="KW-0406">Ion transport</keyword>
<dbReference type="HAMAP" id="MF_00404">
    <property type="entry name" value="OadG"/>
    <property type="match status" value="1"/>
</dbReference>
<evidence type="ECO:0000256" key="9">
    <source>
        <dbReference type="ARBA" id="ARBA00022967"/>
    </source>
</evidence>
<evidence type="ECO:0000256" key="14">
    <source>
        <dbReference type="ARBA" id="ARBA00023201"/>
    </source>
</evidence>
<dbReference type="Proteomes" id="UP001238540">
    <property type="component" value="Unassembled WGS sequence"/>
</dbReference>
<evidence type="ECO:0000256" key="7">
    <source>
        <dbReference type="ARBA" id="ARBA00022475"/>
    </source>
</evidence>
<comment type="catalytic activity">
    <reaction evidence="15 16 17">
        <text>oxaloacetate + 2 Na(+)(in) + H(+) = pyruvate + 2 Na(+)(out) + CO2</text>
        <dbReference type="Rhea" id="RHEA:57724"/>
        <dbReference type="ChEBI" id="CHEBI:15361"/>
        <dbReference type="ChEBI" id="CHEBI:15378"/>
        <dbReference type="ChEBI" id="CHEBI:16452"/>
        <dbReference type="ChEBI" id="CHEBI:16526"/>
        <dbReference type="ChEBI" id="CHEBI:29101"/>
        <dbReference type="EC" id="7.2.4.2"/>
    </reaction>
</comment>
<protein>
    <recommendedName>
        <fullName evidence="16">Probable oxaloacetate decarboxylase gamma chain</fullName>
        <ecNumber evidence="16">7.2.4.2</ecNumber>
    </recommendedName>
</protein>
<evidence type="ECO:0000256" key="15">
    <source>
        <dbReference type="ARBA" id="ARBA00048176"/>
    </source>
</evidence>
<dbReference type="Pfam" id="PF04277">
    <property type="entry name" value="OAD_gamma"/>
    <property type="match status" value="1"/>
</dbReference>
<reference evidence="19" key="1">
    <citation type="journal article" date="2019" name="Int. J. Syst. Evol. Microbiol.">
        <title>The Global Catalogue of Microorganisms (GCM) 10K type strain sequencing project: providing services to taxonomists for standard genome sequencing and annotation.</title>
        <authorList>
            <consortium name="The Broad Institute Genomics Platform"/>
            <consortium name="The Broad Institute Genome Sequencing Center for Infectious Disease"/>
            <person name="Wu L."/>
            <person name="Ma J."/>
        </authorList>
    </citation>
    <scope>NUCLEOTIDE SEQUENCE [LARGE SCALE GENOMIC DNA]</scope>
    <source>
        <strain evidence="19">CECT 7398</strain>
    </source>
</reference>
<comment type="similarity">
    <text evidence="4 16 17">Belongs to the OadG family.</text>
</comment>
<keyword evidence="19" id="KW-1185">Reference proteome</keyword>
<keyword evidence="11 16" id="KW-0915">Sodium</keyword>
<evidence type="ECO:0000313" key="19">
    <source>
        <dbReference type="Proteomes" id="UP001238540"/>
    </source>
</evidence>
<dbReference type="NCBIfam" id="NF003004">
    <property type="entry name" value="PRK03814.1"/>
    <property type="match status" value="1"/>
</dbReference>
<keyword evidence="9 16" id="KW-1278">Translocase</keyword>
<evidence type="ECO:0000256" key="8">
    <source>
        <dbReference type="ARBA" id="ARBA00022692"/>
    </source>
</evidence>
<dbReference type="RefSeq" id="WP_170883172.1">
    <property type="nucleotide sequence ID" value="NZ_JABEYA020000009.1"/>
</dbReference>
<evidence type="ECO:0000256" key="3">
    <source>
        <dbReference type="ARBA" id="ARBA00004162"/>
    </source>
</evidence>
<comment type="subcellular location">
    <subcellularLocation>
        <location evidence="3 16 17">Cell membrane</location>
        <topology evidence="3 16 17">Single-pass membrane protein</topology>
    </subcellularLocation>
</comment>
<evidence type="ECO:0000256" key="2">
    <source>
        <dbReference type="ARBA" id="ARBA00003002"/>
    </source>
</evidence>
<keyword evidence="13 16" id="KW-0472">Membrane</keyword>
<evidence type="ECO:0000256" key="17">
    <source>
        <dbReference type="RuleBase" id="RU004278"/>
    </source>
</evidence>
<evidence type="ECO:0000256" key="10">
    <source>
        <dbReference type="ARBA" id="ARBA00022989"/>
    </source>
</evidence>
<evidence type="ECO:0000256" key="6">
    <source>
        <dbReference type="ARBA" id="ARBA00022448"/>
    </source>
</evidence>
<keyword evidence="7 16" id="KW-1003">Cell membrane</keyword>
<keyword evidence="10 16" id="KW-1133">Transmembrane helix</keyword>
<evidence type="ECO:0000256" key="1">
    <source>
        <dbReference type="ARBA" id="ARBA00001959"/>
    </source>
</evidence>
<keyword evidence="6 16" id="KW-0813">Transport</keyword>
<comment type="caution">
    <text evidence="18">The sequence shown here is derived from an EMBL/GenBank/DDBJ whole genome shotgun (WGS) entry which is preliminary data.</text>
</comment>
<evidence type="ECO:0000256" key="11">
    <source>
        <dbReference type="ARBA" id="ARBA00023053"/>
    </source>
</evidence>
<gene>
    <name evidence="16" type="primary">oadG</name>
    <name evidence="18" type="ORF">QWZ16_00310</name>
</gene>
<dbReference type="EMBL" id="JAUFQC010000001">
    <property type="protein sequence ID" value="MDN3608236.1"/>
    <property type="molecule type" value="Genomic_DNA"/>
</dbReference>
<dbReference type="InterPro" id="IPR005899">
    <property type="entry name" value="Na_pump_deCOase"/>
</dbReference>
<evidence type="ECO:0000256" key="4">
    <source>
        <dbReference type="ARBA" id="ARBA00005844"/>
    </source>
</evidence>
<sequence length="84" mass="9075">MENIGSLLADAATLMFTGMLVVFTFLTALVYLVSLMSKLVPDDIPEPLVIPTHHSDVQSASQVCPRVMAAISAAVHQYRVSDTK</sequence>